<dbReference type="EMBL" id="NBYY01000009">
    <property type="protein sequence ID" value="PCS23895.1"/>
    <property type="molecule type" value="Genomic_DNA"/>
</dbReference>
<accession>A0A2A5T6T6</accession>
<comment type="caution">
    <text evidence="2">The sequence shown here is derived from an EMBL/GenBank/DDBJ whole genome shotgun (WGS) entry which is preliminary data.</text>
</comment>
<name>A0A2A5T6T6_9GAMM</name>
<reference evidence="3" key="1">
    <citation type="submission" date="2017-04" db="EMBL/GenBank/DDBJ databases">
        <title>Genome evolution of the luminous symbionts of deep sea anglerfish.</title>
        <authorList>
            <person name="Hendry T.A."/>
        </authorList>
    </citation>
    <scope>NUCLEOTIDE SEQUENCE [LARGE SCALE GENOMIC DNA]</scope>
</reference>
<sequence>MFWFRFTFTSVTIRQGRQGLPSLIRISYRFITTYAFSDIRFSKVLRSEEKERYDGFKLHLIIDNQGGIISVKVTTANLDDKKPVSEIADELWACLYGDKGYISDPLNRELADKGVTLITDIKK</sequence>
<protein>
    <submittedName>
        <fullName evidence="2">Mobile element protein</fullName>
    </submittedName>
</protein>
<keyword evidence="3" id="KW-1185">Reference proteome</keyword>
<proteinExistence type="predicted"/>
<dbReference type="AlphaFoldDB" id="A0A2A5T6T6"/>
<dbReference type="Pfam" id="PF13612">
    <property type="entry name" value="DDE_Tnp_1_3"/>
    <property type="match status" value="1"/>
</dbReference>
<organism evidence="2 3">
    <name type="scientific">Candidatus Enterovibrio escicola</name>
    <dbReference type="NCBI Taxonomy" id="1927127"/>
    <lineage>
        <taxon>Bacteria</taxon>
        <taxon>Pseudomonadati</taxon>
        <taxon>Pseudomonadota</taxon>
        <taxon>Gammaproteobacteria</taxon>
        <taxon>Vibrionales</taxon>
        <taxon>Vibrionaceae</taxon>
        <taxon>Enterovibrio</taxon>
    </lineage>
</organism>
<gene>
    <name evidence="2" type="ORF">BTN49_0867</name>
</gene>
<evidence type="ECO:0000259" key="1">
    <source>
        <dbReference type="Pfam" id="PF13612"/>
    </source>
</evidence>
<dbReference type="InterPro" id="IPR025668">
    <property type="entry name" value="Tnp_DDE_dom"/>
</dbReference>
<dbReference type="Proteomes" id="UP000219020">
    <property type="component" value="Unassembled WGS sequence"/>
</dbReference>
<evidence type="ECO:0000313" key="3">
    <source>
        <dbReference type="Proteomes" id="UP000219020"/>
    </source>
</evidence>
<evidence type="ECO:0000313" key="2">
    <source>
        <dbReference type="EMBL" id="PCS23895.1"/>
    </source>
</evidence>
<feature type="domain" description="Transposase DDE" evidence="1">
    <location>
        <begin position="54"/>
        <end position="123"/>
    </location>
</feature>